<comment type="caution">
    <text evidence="2">The sequence shown here is derived from an EMBL/GenBank/DDBJ whole genome shotgun (WGS) entry which is preliminary data.</text>
</comment>
<feature type="domain" description="Immunity protein Imm33" evidence="1">
    <location>
        <begin position="23"/>
        <end position="107"/>
    </location>
</feature>
<dbReference type="Pfam" id="PF09951">
    <property type="entry name" value="Imm33"/>
    <property type="match status" value="1"/>
</dbReference>
<dbReference type="AlphaFoldDB" id="K1RZJ9"/>
<name>K1RZJ9_9ZZZZ</name>
<dbReference type="InterPro" id="IPR018689">
    <property type="entry name" value="Imm33_dom"/>
</dbReference>
<dbReference type="PANTHER" id="PTHR38743">
    <property type="entry name" value="SIMILAR TO GLYOXYLASE I FAMILY PROTEIN"/>
    <property type="match status" value="1"/>
</dbReference>
<reference evidence="2" key="1">
    <citation type="journal article" date="2013" name="Environ. Microbiol.">
        <title>Microbiota from the distal guts of lean and obese adolescents exhibit partial functional redundancy besides clear differences in community structure.</title>
        <authorList>
            <person name="Ferrer M."/>
            <person name="Ruiz A."/>
            <person name="Lanza F."/>
            <person name="Haange S.B."/>
            <person name="Oberbach A."/>
            <person name="Till H."/>
            <person name="Bargiela R."/>
            <person name="Campoy C."/>
            <person name="Segura M.T."/>
            <person name="Richter M."/>
            <person name="von Bergen M."/>
            <person name="Seifert J."/>
            <person name="Suarez A."/>
        </authorList>
    </citation>
    <scope>NUCLEOTIDE SEQUENCE</scope>
</reference>
<sequence>MKKLKLKGEDIKPLLEWDGPSGCIATDKITVEGFKIGYMYREKPNPKYPDSGWRFFQGEESDEYIKDVKNSGIYDLNTICNYDPSIIPLLKSPYGVCYYRDKMGTFRGEKLK</sequence>
<protein>
    <recommendedName>
        <fullName evidence="1">Immunity protein Imm33 domain-containing protein</fullName>
    </recommendedName>
</protein>
<organism evidence="2">
    <name type="scientific">human gut metagenome</name>
    <dbReference type="NCBI Taxonomy" id="408170"/>
    <lineage>
        <taxon>unclassified sequences</taxon>
        <taxon>metagenomes</taxon>
        <taxon>organismal metagenomes</taxon>
    </lineage>
</organism>
<evidence type="ECO:0000259" key="1">
    <source>
        <dbReference type="Pfam" id="PF09951"/>
    </source>
</evidence>
<evidence type="ECO:0000313" key="2">
    <source>
        <dbReference type="EMBL" id="EKC46890.1"/>
    </source>
</evidence>
<dbReference type="PANTHER" id="PTHR38743:SF2">
    <property type="entry name" value="DUF2185 DOMAIN-CONTAINING PROTEIN"/>
    <property type="match status" value="1"/>
</dbReference>
<gene>
    <name evidence="2" type="ORF">OBE_16022</name>
</gene>
<accession>K1RZJ9</accession>
<proteinExistence type="predicted"/>
<dbReference type="EMBL" id="AJWZ01010989">
    <property type="protein sequence ID" value="EKC46890.1"/>
    <property type="molecule type" value="Genomic_DNA"/>
</dbReference>